<dbReference type="PANTHER" id="PTHR14677">
    <property type="entry name" value="ARSENITE INDUCUBLE RNA ASSOCIATED PROTEIN AIP-1-RELATED"/>
    <property type="match status" value="1"/>
</dbReference>
<keyword evidence="7" id="KW-1185">Reference proteome</keyword>
<comment type="caution">
    <text evidence="6">The sequence shown here is derived from an EMBL/GenBank/DDBJ whole genome shotgun (WGS) entry which is preliminary data.</text>
</comment>
<dbReference type="Proteomes" id="UP000765509">
    <property type="component" value="Unassembled WGS sequence"/>
</dbReference>
<feature type="transmembrane region" description="Helical" evidence="4">
    <location>
        <begin position="20"/>
        <end position="43"/>
    </location>
</feature>
<feature type="domain" description="AN1-type" evidence="5">
    <location>
        <begin position="166"/>
        <end position="205"/>
    </location>
</feature>
<proteinExistence type="predicted"/>
<feature type="domain" description="AN1-type" evidence="5">
    <location>
        <begin position="93"/>
        <end position="138"/>
    </location>
</feature>
<dbReference type="InterPro" id="IPR000058">
    <property type="entry name" value="Znf_AN1"/>
</dbReference>
<name>A0A9Q3HX68_9BASI</name>
<keyword evidence="2" id="KW-0863">Zinc-finger</keyword>
<dbReference type="PANTHER" id="PTHR14677:SF40">
    <property type="entry name" value="CDC48-ASSOCIATED UBIQUITIN-LIKE_ZINC FINGER PROTEIN 1"/>
    <property type="match status" value="1"/>
</dbReference>
<organism evidence="6 7">
    <name type="scientific">Austropuccinia psidii MF-1</name>
    <dbReference type="NCBI Taxonomy" id="1389203"/>
    <lineage>
        <taxon>Eukaryota</taxon>
        <taxon>Fungi</taxon>
        <taxon>Dikarya</taxon>
        <taxon>Basidiomycota</taxon>
        <taxon>Pucciniomycotina</taxon>
        <taxon>Pucciniomycetes</taxon>
        <taxon>Pucciniales</taxon>
        <taxon>Sphaerophragmiaceae</taxon>
        <taxon>Austropuccinia</taxon>
    </lineage>
</organism>
<keyword evidence="1" id="KW-0479">Metal-binding</keyword>
<evidence type="ECO:0000259" key="5">
    <source>
        <dbReference type="SMART" id="SM00154"/>
    </source>
</evidence>
<gene>
    <name evidence="6" type="ORF">O181_060088</name>
</gene>
<sequence>MNENPWIRSSSLGTRFPFLIVWVLVTCLPSNLNLILYHFILLISTSTHSIQYPSIISSSDTMITESSSSTQKLTQNSNSNYQDQQIQEWGTHCSLSSCNMLDFLPFKCSECQKSYCSNHFKASLIQSESNHFCHALSLKTQAAQLSQSLRASTPASDSSTNSRQLCSFVRCKTPLITPIICPACRLSHCPTHRLPPDHLCKVSPTPSSSSINSSFKIKTSFNPSFLKPLITPSNPPPPQVAIKLENSSNSTPGPLAPFAKVTTRYRAKAEIESQKKALEFRAQHGLLTEQDKLTLSAMNCHDTQDRSIDSNREKTPHHNTSKLFQQNKNLKTECLIV</sequence>
<protein>
    <recommendedName>
        <fullName evidence="5">AN1-type domain-containing protein</fullName>
    </recommendedName>
</protein>
<dbReference type="OrthoDB" id="431929at2759"/>
<accession>A0A9Q3HX68</accession>
<reference evidence="6" key="1">
    <citation type="submission" date="2021-03" db="EMBL/GenBank/DDBJ databases">
        <title>Draft genome sequence of rust myrtle Austropuccinia psidii MF-1, a brazilian biotype.</title>
        <authorList>
            <person name="Quecine M.C."/>
            <person name="Pachon D.M.R."/>
            <person name="Bonatelli M.L."/>
            <person name="Correr F.H."/>
            <person name="Franceschini L.M."/>
            <person name="Leite T.F."/>
            <person name="Margarido G.R.A."/>
            <person name="Almeida C.A."/>
            <person name="Ferrarezi J.A."/>
            <person name="Labate C.A."/>
        </authorList>
    </citation>
    <scope>NUCLEOTIDE SEQUENCE</scope>
    <source>
        <strain evidence="6">MF-1</strain>
    </source>
</reference>
<keyword evidence="4" id="KW-1133">Transmembrane helix</keyword>
<evidence type="ECO:0000256" key="4">
    <source>
        <dbReference type="SAM" id="Phobius"/>
    </source>
</evidence>
<dbReference type="SUPFAM" id="SSF118310">
    <property type="entry name" value="AN1-like Zinc finger"/>
    <property type="match status" value="2"/>
</dbReference>
<dbReference type="GO" id="GO:0008270">
    <property type="term" value="F:zinc ion binding"/>
    <property type="evidence" value="ECO:0007669"/>
    <property type="project" value="UniProtKB-KW"/>
</dbReference>
<keyword evidence="3" id="KW-0862">Zinc</keyword>
<dbReference type="GO" id="GO:0005737">
    <property type="term" value="C:cytoplasm"/>
    <property type="evidence" value="ECO:0007669"/>
    <property type="project" value="TreeGrafter"/>
</dbReference>
<dbReference type="Gene3D" id="4.10.1110.10">
    <property type="entry name" value="AN1-like Zinc finger"/>
    <property type="match status" value="2"/>
</dbReference>
<dbReference type="InterPro" id="IPR035896">
    <property type="entry name" value="AN1-like_Znf"/>
</dbReference>
<evidence type="ECO:0000256" key="1">
    <source>
        <dbReference type="ARBA" id="ARBA00022723"/>
    </source>
</evidence>
<evidence type="ECO:0000313" key="6">
    <source>
        <dbReference type="EMBL" id="MBW0520373.1"/>
    </source>
</evidence>
<dbReference type="EMBL" id="AVOT02028026">
    <property type="protein sequence ID" value="MBW0520373.1"/>
    <property type="molecule type" value="Genomic_DNA"/>
</dbReference>
<keyword evidence="4" id="KW-0812">Transmembrane</keyword>
<evidence type="ECO:0000256" key="3">
    <source>
        <dbReference type="ARBA" id="ARBA00022833"/>
    </source>
</evidence>
<keyword evidence="4" id="KW-0472">Membrane</keyword>
<dbReference type="Pfam" id="PF01428">
    <property type="entry name" value="zf-AN1"/>
    <property type="match status" value="2"/>
</dbReference>
<dbReference type="AlphaFoldDB" id="A0A9Q3HX68"/>
<evidence type="ECO:0000313" key="7">
    <source>
        <dbReference type="Proteomes" id="UP000765509"/>
    </source>
</evidence>
<dbReference type="SMART" id="SM00154">
    <property type="entry name" value="ZnF_AN1"/>
    <property type="match status" value="2"/>
</dbReference>
<evidence type="ECO:0000256" key="2">
    <source>
        <dbReference type="ARBA" id="ARBA00022771"/>
    </source>
</evidence>